<evidence type="ECO:0000259" key="4">
    <source>
        <dbReference type="PROSITE" id="PS50043"/>
    </source>
</evidence>
<sequence>MDDHPLVREWLTNLINQQEDLIVCGEADTAPAALEAIIGLKPTVAIVDITLVDGSGLELVKDIRKSSPGTWSLVLSMHDERTYAERALRAGARGYVSKRDSTRYIIEAIRRVIAGKIYLSEEMTDLLTEKLAGGRPAGNIGLLSDRELLVFQMLGDGRSTREIGDSLKISIKTVQVYCARVKEKLALANHTELLREAMRWKESGGPG</sequence>
<dbReference type="InterPro" id="IPR058245">
    <property type="entry name" value="NreC/VraR/RcsB-like_REC"/>
</dbReference>
<evidence type="ECO:0000256" key="3">
    <source>
        <dbReference type="PROSITE-ProRule" id="PRU00169"/>
    </source>
</evidence>
<reference evidence="6 7" key="1">
    <citation type="submission" date="2022-10" db="EMBL/GenBank/DDBJ databases">
        <title>Luteolibacter flavescens strain MCCC 1K03193, whole genome shotgun sequencing project.</title>
        <authorList>
            <person name="Zhao G."/>
            <person name="Shen L."/>
        </authorList>
    </citation>
    <scope>NUCLEOTIDE SEQUENCE [LARGE SCALE GENOMIC DNA]</scope>
    <source>
        <strain evidence="6 7">MCCC 1K03193</strain>
    </source>
</reference>
<feature type="domain" description="Response regulatory" evidence="5">
    <location>
        <begin position="1"/>
        <end position="113"/>
    </location>
</feature>
<dbReference type="SMART" id="SM00448">
    <property type="entry name" value="REC"/>
    <property type="match status" value="1"/>
</dbReference>
<dbReference type="SUPFAM" id="SSF46894">
    <property type="entry name" value="C-terminal effector domain of the bipartite response regulators"/>
    <property type="match status" value="1"/>
</dbReference>
<dbReference type="CDD" id="cd06170">
    <property type="entry name" value="LuxR_C_like"/>
    <property type="match status" value="1"/>
</dbReference>
<keyword evidence="1 3" id="KW-0597">Phosphoprotein</keyword>
<keyword evidence="2" id="KW-0238">DNA-binding</keyword>
<name>A0ABT3FIR8_9BACT</name>
<dbReference type="PROSITE" id="PS50043">
    <property type="entry name" value="HTH_LUXR_2"/>
    <property type="match status" value="1"/>
</dbReference>
<feature type="domain" description="HTH luxR-type" evidence="4">
    <location>
        <begin position="136"/>
        <end position="201"/>
    </location>
</feature>
<dbReference type="Pfam" id="PF00196">
    <property type="entry name" value="GerE"/>
    <property type="match status" value="1"/>
</dbReference>
<dbReference type="PROSITE" id="PS00622">
    <property type="entry name" value="HTH_LUXR_1"/>
    <property type="match status" value="1"/>
</dbReference>
<dbReference type="InterPro" id="IPR016032">
    <property type="entry name" value="Sig_transdc_resp-reg_C-effctor"/>
</dbReference>
<dbReference type="InterPro" id="IPR000792">
    <property type="entry name" value="Tscrpt_reg_LuxR_C"/>
</dbReference>
<dbReference type="RefSeq" id="WP_264499427.1">
    <property type="nucleotide sequence ID" value="NZ_JAPDDS010000001.1"/>
</dbReference>
<dbReference type="Gene3D" id="3.40.50.2300">
    <property type="match status" value="1"/>
</dbReference>
<dbReference type="CDD" id="cd17535">
    <property type="entry name" value="REC_NarL-like"/>
    <property type="match status" value="1"/>
</dbReference>
<dbReference type="PROSITE" id="PS50110">
    <property type="entry name" value="RESPONSE_REGULATORY"/>
    <property type="match status" value="1"/>
</dbReference>
<feature type="modified residue" description="4-aspartylphosphate" evidence="3">
    <location>
        <position position="48"/>
    </location>
</feature>
<gene>
    <name evidence="6" type="ORF">OKA04_01920</name>
</gene>
<comment type="caution">
    <text evidence="6">The sequence shown here is derived from an EMBL/GenBank/DDBJ whole genome shotgun (WGS) entry which is preliminary data.</text>
</comment>
<protein>
    <submittedName>
        <fullName evidence="6">Response regulator transcription factor</fullName>
    </submittedName>
</protein>
<dbReference type="InterPro" id="IPR039420">
    <property type="entry name" value="WalR-like"/>
</dbReference>
<dbReference type="InterPro" id="IPR011006">
    <property type="entry name" value="CheY-like_superfamily"/>
</dbReference>
<dbReference type="PANTHER" id="PTHR43214:SF43">
    <property type="entry name" value="TWO-COMPONENT RESPONSE REGULATOR"/>
    <property type="match status" value="1"/>
</dbReference>
<keyword evidence="7" id="KW-1185">Reference proteome</keyword>
<dbReference type="SUPFAM" id="SSF52172">
    <property type="entry name" value="CheY-like"/>
    <property type="match status" value="1"/>
</dbReference>
<dbReference type="InterPro" id="IPR001789">
    <property type="entry name" value="Sig_transdc_resp-reg_receiver"/>
</dbReference>
<evidence type="ECO:0000256" key="1">
    <source>
        <dbReference type="ARBA" id="ARBA00022553"/>
    </source>
</evidence>
<evidence type="ECO:0000256" key="2">
    <source>
        <dbReference type="ARBA" id="ARBA00023125"/>
    </source>
</evidence>
<dbReference type="PRINTS" id="PR00038">
    <property type="entry name" value="HTHLUXR"/>
</dbReference>
<dbReference type="Proteomes" id="UP001207930">
    <property type="component" value="Unassembled WGS sequence"/>
</dbReference>
<dbReference type="PANTHER" id="PTHR43214">
    <property type="entry name" value="TWO-COMPONENT RESPONSE REGULATOR"/>
    <property type="match status" value="1"/>
</dbReference>
<evidence type="ECO:0000313" key="7">
    <source>
        <dbReference type="Proteomes" id="UP001207930"/>
    </source>
</evidence>
<dbReference type="EMBL" id="JAPDDS010000001">
    <property type="protein sequence ID" value="MCW1883467.1"/>
    <property type="molecule type" value="Genomic_DNA"/>
</dbReference>
<organism evidence="6 7">
    <name type="scientific">Luteolibacter flavescens</name>
    <dbReference type="NCBI Taxonomy" id="1859460"/>
    <lineage>
        <taxon>Bacteria</taxon>
        <taxon>Pseudomonadati</taxon>
        <taxon>Verrucomicrobiota</taxon>
        <taxon>Verrucomicrobiia</taxon>
        <taxon>Verrucomicrobiales</taxon>
        <taxon>Verrucomicrobiaceae</taxon>
        <taxon>Luteolibacter</taxon>
    </lineage>
</organism>
<dbReference type="SMART" id="SM00421">
    <property type="entry name" value="HTH_LUXR"/>
    <property type="match status" value="1"/>
</dbReference>
<accession>A0ABT3FIR8</accession>
<proteinExistence type="predicted"/>
<evidence type="ECO:0000259" key="5">
    <source>
        <dbReference type="PROSITE" id="PS50110"/>
    </source>
</evidence>
<dbReference type="Pfam" id="PF00072">
    <property type="entry name" value="Response_reg"/>
    <property type="match status" value="1"/>
</dbReference>
<evidence type="ECO:0000313" key="6">
    <source>
        <dbReference type="EMBL" id="MCW1883467.1"/>
    </source>
</evidence>